<proteinExistence type="inferred from homology"/>
<dbReference type="PROSITE" id="PS00379">
    <property type="entry name" value="CDP_ALCOHOL_P_TRANSF"/>
    <property type="match status" value="1"/>
</dbReference>
<dbReference type="InterPro" id="IPR043130">
    <property type="entry name" value="CDP-OH_PTrfase_TM_dom"/>
</dbReference>
<feature type="transmembrane region" description="Helical" evidence="3">
    <location>
        <begin position="117"/>
        <end position="149"/>
    </location>
</feature>
<organism evidence="4">
    <name type="scientific">Uncultured archaeon GZfos26G2</name>
    <dbReference type="NCBI Taxonomy" id="3386331"/>
    <lineage>
        <taxon>Archaea</taxon>
        <taxon>Methanobacteriati</taxon>
        <taxon>Methanobacteriota</taxon>
        <taxon>Stenosarchaea group</taxon>
        <taxon>Methanomicrobia</taxon>
        <taxon>Candidatus Methanophagales</taxon>
        <taxon>Candidatus Methanophagaceae</taxon>
        <taxon>Candidatus Methanophaga</taxon>
    </lineage>
</organism>
<reference evidence="4" key="1">
    <citation type="journal article" date="2004" name="Science">
        <title>Reverse methanogenesis: testing the hypothesis with environmental genomics.</title>
        <authorList>
            <person name="Hallam S.J."/>
            <person name="Putnam N."/>
            <person name="Preston C.M."/>
            <person name="Detter J.C."/>
            <person name="Rokhsar D."/>
            <person name="Richardson P.M."/>
            <person name="DeLong E.F."/>
        </authorList>
    </citation>
    <scope>NUCLEOTIDE SEQUENCE</scope>
</reference>
<dbReference type="GO" id="GO:0016780">
    <property type="term" value="F:phosphotransferase activity, for other substituted phosphate groups"/>
    <property type="evidence" value="ECO:0007669"/>
    <property type="project" value="InterPro"/>
</dbReference>
<dbReference type="GO" id="GO:0008654">
    <property type="term" value="P:phospholipid biosynthetic process"/>
    <property type="evidence" value="ECO:0007669"/>
    <property type="project" value="InterPro"/>
</dbReference>
<evidence type="ECO:0000313" key="4">
    <source>
        <dbReference type="EMBL" id="AAU83681.1"/>
    </source>
</evidence>
<protein>
    <submittedName>
        <fullName evidence="4">CDP-alcohol phosphatidyltransferase</fullName>
    </submittedName>
</protein>
<dbReference type="GO" id="GO:0016020">
    <property type="term" value="C:membrane"/>
    <property type="evidence" value="ECO:0007669"/>
    <property type="project" value="InterPro"/>
</dbReference>
<dbReference type="AlphaFoldDB" id="Q64A96"/>
<dbReference type="InterPro" id="IPR000462">
    <property type="entry name" value="CDP-OH_P_trans"/>
</dbReference>
<keyword evidence="3" id="KW-1133">Transmembrane helix</keyword>
<reference evidence="4" key="2">
    <citation type="submission" date="2004-08" db="EMBL/GenBank/DDBJ databases">
        <authorList>
            <person name="Putnam N."/>
            <person name="Detter J.C."/>
            <person name="Richardson P.M."/>
            <person name="Rokhsar D."/>
        </authorList>
    </citation>
    <scope>NUCLEOTIDE SEQUENCE</scope>
</reference>
<comment type="similarity">
    <text evidence="2">Belongs to the CDP-alcohol phosphatidyltransferase class-I family.</text>
</comment>
<gene>
    <name evidence="4" type="ORF">GZ32E7_44</name>
</gene>
<keyword evidence="3" id="KW-0472">Membrane</keyword>
<feature type="transmembrane region" description="Helical" evidence="3">
    <location>
        <begin position="170"/>
        <end position="187"/>
    </location>
</feature>
<name>Q64A96_UNCAG</name>
<feature type="transmembrane region" description="Helical" evidence="3">
    <location>
        <begin position="193"/>
        <end position="214"/>
    </location>
</feature>
<feature type="transmembrane region" description="Helical" evidence="3">
    <location>
        <begin position="69"/>
        <end position="86"/>
    </location>
</feature>
<dbReference type="Gene3D" id="1.20.120.1760">
    <property type="match status" value="1"/>
</dbReference>
<dbReference type="EMBL" id="AY714855">
    <property type="protein sequence ID" value="AAU83681.1"/>
    <property type="molecule type" value="Genomic_DNA"/>
</dbReference>
<evidence type="ECO:0000256" key="2">
    <source>
        <dbReference type="RuleBase" id="RU003750"/>
    </source>
</evidence>
<accession>Q64A96</accession>
<keyword evidence="1 2" id="KW-0808">Transferase</keyword>
<evidence type="ECO:0000256" key="3">
    <source>
        <dbReference type="SAM" id="Phobius"/>
    </source>
</evidence>
<feature type="transmembrane region" description="Helical" evidence="3">
    <location>
        <begin position="47"/>
        <end position="64"/>
    </location>
</feature>
<sequence length="224" mass="24895">MVKLFLLRKPFHKEMAIDSLFRPLVNKCELPKRAARFFAASGISPNFLTLLSFFFAALAGLSFFFSSKYVILLLLAGISICLNAILDTLDGILAREIGNANKKGDFLDHVFDRYSDVVIMCGIIFGGYISCEIGMIAIIGVLLSSYMGTQAQAVGLRRMYGGLLGRADRLLLLIVATFATLCYPYPFPASGPLSYSFLGWVMLLFAVLCNITALQRFYYMWRGI</sequence>
<evidence type="ECO:0000256" key="1">
    <source>
        <dbReference type="ARBA" id="ARBA00022679"/>
    </source>
</evidence>
<dbReference type="InterPro" id="IPR048254">
    <property type="entry name" value="CDP_ALCOHOL_P_TRANSF_CS"/>
</dbReference>
<dbReference type="Pfam" id="PF01066">
    <property type="entry name" value="CDP-OH_P_transf"/>
    <property type="match status" value="1"/>
</dbReference>
<keyword evidence="3" id="KW-0812">Transmembrane</keyword>